<accession>A0A919JXC6</accession>
<comment type="caution">
    <text evidence="2">The sequence shown here is derived from an EMBL/GenBank/DDBJ whole genome shotgun (WGS) entry which is preliminary data.</text>
</comment>
<dbReference type="PANTHER" id="PTHR12110">
    <property type="entry name" value="HYDROXYPYRUVATE ISOMERASE"/>
    <property type="match status" value="1"/>
</dbReference>
<dbReference type="InterPro" id="IPR050312">
    <property type="entry name" value="IolE/XylAMocC-like"/>
</dbReference>
<dbReference type="InterPro" id="IPR013022">
    <property type="entry name" value="Xyl_isomerase-like_TIM-brl"/>
</dbReference>
<dbReference type="AlphaFoldDB" id="A0A919JXC6"/>
<sequence length="281" mass="30343">MSISGTEYVTEPHGLTRLLADAEVTGADAIEVWYPENFGDDVPADIRMLRNSGVPVACVSSGSELGKADVDRDIALLRAAIDVGHRLGAPVTNTYFGGPGWRDDRKSIDRYARNVAGCLDLASELGLTVVLENEFDAFGHDPHRGDPSRRPESLRRLVDTIDHPAFGLNFDASNMVCAGVQDVPGALDLLADAVRYAHVKDVVPVVSQQAALDGWTAYPDAPAWWSTCPLGEGVVPWSSLFPGLVDRVTAITLEPHAAPHHRTAAFGHAMRTCRGWLARRS</sequence>
<evidence type="ECO:0000259" key="1">
    <source>
        <dbReference type="Pfam" id="PF01261"/>
    </source>
</evidence>
<dbReference type="SUPFAM" id="SSF51658">
    <property type="entry name" value="Xylose isomerase-like"/>
    <property type="match status" value="1"/>
</dbReference>
<feature type="domain" description="Xylose isomerase-like TIM barrel" evidence="1">
    <location>
        <begin position="20"/>
        <end position="271"/>
    </location>
</feature>
<reference evidence="2" key="1">
    <citation type="submission" date="2021-01" db="EMBL/GenBank/DDBJ databases">
        <title>Whole genome shotgun sequence of Actinoplanes rishiriensis NBRC 108556.</title>
        <authorList>
            <person name="Komaki H."/>
            <person name="Tamura T."/>
        </authorList>
    </citation>
    <scope>NUCLEOTIDE SEQUENCE</scope>
    <source>
        <strain evidence="2">NBRC 108556</strain>
    </source>
</reference>
<name>A0A919JXC6_9ACTN</name>
<dbReference type="PANTHER" id="PTHR12110:SF41">
    <property type="entry name" value="INOSOSE DEHYDRATASE"/>
    <property type="match status" value="1"/>
</dbReference>
<proteinExistence type="predicted"/>
<keyword evidence="3" id="KW-1185">Reference proteome</keyword>
<dbReference type="Pfam" id="PF01261">
    <property type="entry name" value="AP_endonuc_2"/>
    <property type="match status" value="1"/>
</dbReference>
<organism evidence="2 3">
    <name type="scientific">Paractinoplanes rishiriensis</name>
    <dbReference type="NCBI Taxonomy" id="1050105"/>
    <lineage>
        <taxon>Bacteria</taxon>
        <taxon>Bacillati</taxon>
        <taxon>Actinomycetota</taxon>
        <taxon>Actinomycetes</taxon>
        <taxon>Micromonosporales</taxon>
        <taxon>Micromonosporaceae</taxon>
        <taxon>Paractinoplanes</taxon>
    </lineage>
</organism>
<gene>
    <name evidence="2" type="ORF">Ari01nite_26870</name>
</gene>
<protein>
    <recommendedName>
        <fullName evidence="1">Xylose isomerase-like TIM barrel domain-containing protein</fullName>
    </recommendedName>
</protein>
<evidence type="ECO:0000313" key="3">
    <source>
        <dbReference type="Proteomes" id="UP000636960"/>
    </source>
</evidence>
<dbReference type="RefSeq" id="WP_203781523.1">
    <property type="nucleotide sequence ID" value="NZ_BOMV01000026.1"/>
</dbReference>
<evidence type="ECO:0000313" key="2">
    <source>
        <dbReference type="EMBL" id="GIE95222.1"/>
    </source>
</evidence>
<dbReference type="EMBL" id="BOMV01000026">
    <property type="protein sequence ID" value="GIE95222.1"/>
    <property type="molecule type" value="Genomic_DNA"/>
</dbReference>
<dbReference type="InterPro" id="IPR036237">
    <property type="entry name" value="Xyl_isomerase-like_sf"/>
</dbReference>
<dbReference type="Proteomes" id="UP000636960">
    <property type="component" value="Unassembled WGS sequence"/>
</dbReference>
<dbReference type="Gene3D" id="3.20.20.150">
    <property type="entry name" value="Divalent-metal-dependent TIM barrel enzymes"/>
    <property type="match status" value="1"/>
</dbReference>